<comment type="caution">
    <text evidence="2">The sequence shown here is derived from an EMBL/GenBank/DDBJ whole genome shotgun (WGS) entry which is preliminary data.</text>
</comment>
<feature type="region of interest" description="Disordered" evidence="1">
    <location>
        <begin position="105"/>
        <end position="148"/>
    </location>
</feature>
<dbReference type="EMBL" id="JAFIMR010000033">
    <property type="protein sequence ID" value="KAI1859756.1"/>
    <property type="molecule type" value="Genomic_DNA"/>
</dbReference>
<dbReference type="Proteomes" id="UP000829685">
    <property type="component" value="Unassembled WGS sequence"/>
</dbReference>
<feature type="compositionally biased region" description="Polar residues" evidence="1">
    <location>
        <begin position="123"/>
        <end position="143"/>
    </location>
</feature>
<name>A0A9Q0ALS5_9PEZI</name>
<keyword evidence="3" id="KW-1185">Reference proteome</keyword>
<gene>
    <name evidence="2" type="ORF">JX265_010205</name>
</gene>
<proteinExistence type="predicted"/>
<sequence>MCIERTYYFPHCRHTVKKVEACEHRRQSEESCFYSCFGGGNCNGIVAQSHYSQKTCKQCEELRRRAKGEREKREARAKATHAANHYGWAGRATESRDSFIEPSLGQALTNMPGSEFRSHNSSRRPQQPTTYHQQRQNNGNNWPAQRTQTQVVQTGGQARPVRNLPAMPVKHTNVTKPQMGYVSIPEPMSAEVQRVKSTRAHKPAPIKVQQAANVHRPQIVHHQPVFAQMAQIAQVVQPVRRDSNGISECGSADGDSPGWRNHAVSPRAVSPLHETYQYQSWPMAR</sequence>
<organism evidence="2 3">
    <name type="scientific">Neoarthrinium moseri</name>
    <dbReference type="NCBI Taxonomy" id="1658444"/>
    <lineage>
        <taxon>Eukaryota</taxon>
        <taxon>Fungi</taxon>
        <taxon>Dikarya</taxon>
        <taxon>Ascomycota</taxon>
        <taxon>Pezizomycotina</taxon>
        <taxon>Sordariomycetes</taxon>
        <taxon>Xylariomycetidae</taxon>
        <taxon>Amphisphaeriales</taxon>
        <taxon>Apiosporaceae</taxon>
        <taxon>Neoarthrinium</taxon>
    </lineage>
</organism>
<evidence type="ECO:0000256" key="1">
    <source>
        <dbReference type="SAM" id="MobiDB-lite"/>
    </source>
</evidence>
<reference evidence="2" key="1">
    <citation type="submission" date="2021-03" db="EMBL/GenBank/DDBJ databases">
        <title>Revisited historic fungal species revealed as producer of novel bioactive compounds through whole genome sequencing and comparative genomics.</title>
        <authorList>
            <person name="Vignolle G.A."/>
            <person name="Hochenegger N."/>
            <person name="Mach R.L."/>
            <person name="Mach-Aigner A.R."/>
            <person name="Javad Rahimi M."/>
            <person name="Salim K.A."/>
            <person name="Chan C.M."/>
            <person name="Lim L.B.L."/>
            <person name="Cai F."/>
            <person name="Druzhinina I.S."/>
            <person name="U'Ren J.M."/>
            <person name="Derntl C."/>
        </authorList>
    </citation>
    <scope>NUCLEOTIDE SEQUENCE</scope>
    <source>
        <strain evidence="2">TUCIM 5799</strain>
    </source>
</reference>
<evidence type="ECO:0000313" key="3">
    <source>
        <dbReference type="Proteomes" id="UP000829685"/>
    </source>
</evidence>
<dbReference type="AlphaFoldDB" id="A0A9Q0ALS5"/>
<accession>A0A9Q0ALS5</accession>
<protein>
    <submittedName>
        <fullName evidence="2">Uncharacterized protein</fullName>
    </submittedName>
</protein>
<evidence type="ECO:0000313" key="2">
    <source>
        <dbReference type="EMBL" id="KAI1859756.1"/>
    </source>
</evidence>